<dbReference type="RefSeq" id="WP_135368920.1">
    <property type="nucleotide sequence ID" value="NZ_RKLX01000030.1"/>
</dbReference>
<name>A0A4Z0J526_9LACO</name>
<feature type="signal peptide" evidence="1">
    <location>
        <begin position="1"/>
        <end position="24"/>
    </location>
</feature>
<feature type="chain" id="PRO_5039102894" evidence="1">
    <location>
        <begin position="25"/>
        <end position="217"/>
    </location>
</feature>
<gene>
    <name evidence="2" type="ORF">EGT51_12070</name>
</gene>
<accession>A0A4Z0J526</accession>
<dbReference type="AlphaFoldDB" id="A0A4Z0J526"/>
<proteinExistence type="predicted"/>
<organism evidence="2 3">
    <name type="scientific">Levilactobacillus suantsaiihabitans</name>
    <dbReference type="NCBI Taxonomy" id="2487722"/>
    <lineage>
        <taxon>Bacteria</taxon>
        <taxon>Bacillati</taxon>
        <taxon>Bacillota</taxon>
        <taxon>Bacilli</taxon>
        <taxon>Lactobacillales</taxon>
        <taxon>Lactobacillaceae</taxon>
        <taxon>Levilactobacillus</taxon>
    </lineage>
</organism>
<reference evidence="2 3" key="1">
    <citation type="submission" date="2018-10" db="EMBL/GenBank/DDBJ databases">
        <title>Lactobacillus sp. R7 and Lactobacillus sp. R19 isolated from fermented mustard green product of Taiwan.</title>
        <authorList>
            <person name="Lin S.-T."/>
        </authorList>
    </citation>
    <scope>NUCLEOTIDE SEQUENCE [LARGE SCALE GENOMIC DNA]</scope>
    <source>
        <strain evidence="2 3">BCRC 81129</strain>
    </source>
</reference>
<sequence length="217" mass="23022">MKKIITGTSLILSTALLGTMFVESGVATKVAHADTVETAMQTTSKKVYPKFVSGTQADQIISDYLSTANDQQLEAIQQRVKSFVQTTVQGNKTTVSISDDVMQTAMMSVIAPNTGVFQTRSGKGTTKIVWHGAAKKGNVDVYISAGMLNMAKKQGFNVLAQICLLPLGAVGGAIGMALRVGLKGALGTVFNKASGKGFAKGRVFHFKGGKYKSWSYQ</sequence>
<dbReference type="EMBL" id="RKLX01000030">
    <property type="protein sequence ID" value="TGD17493.1"/>
    <property type="molecule type" value="Genomic_DNA"/>
</dbReference>
<evidence type="ECO:0000313" key="3">
    <source>
        <dbReference type="Proteomes" id="UP000297348"/>
    </source>
</evidence>
<keyword evidence="3" id="KW-1185">Reference proteome</keyword>
<keyword evidence="1" id="KW-0732">Signal</keyword>
<protein>
    <submittedName>
        <fullName evidence="2">Uncharacterized protein</fullName>
    </submittedName>
</protein>
<dbReference type="Proteomes" id="UP000297348">
    <property type="component" value="Unassembled WGS sequence"/>
</dbReference>
<evidence type="ECO:0000313" key="2">
    <source>
        <dbReference type="EMBL" id="TGD17493.1"/>
    </source>
</evidence>
<comment type="caution">
    <text evidence="2">The sequence shown here is derived from an EMBL/GenBank/DDBJ whole genome shotgun (WGS) entry which is preliminary data.</text>
</comment>
<dbReference type="OrthoDB" id="2284435at2"/>
<evidence type="ECO:0000256" key="1">
    <source>
        <dbReference type="SAM" id="SignalP"/>
    </source>
</evidence>